<dbReference type="EC" id="1.1.1.47" evidence="4"/>
<evidence type="ECO:0000256" key="1">
    <source>
        <dbReference type="ARBA" id="ARBA00006484"/>
    </source>
</evidence>
<proteinExistence type="inferred from homology"/>
<dbReference type="PANTHER" id="PTHR24321">
    <property type="entry name" value="DEHYDROGENASES, SHORT CHAIN"/>
    <property type="match status" value="1"/>
</dbReference>
<evidence type="ECO:0000256" key="2">
    <source>
        <dbReference type="ARBA" id="ARBA00023002"/>
    </source>
</evidence>
<dbReference type="GO" id="GO:0047936">
    <property type="term" value="F:glucose 1-dehydrogenase [NAD(P)+] activity"/>
    <property type="evidence" value="ECO:0007669"/>
    <property type="project" value="UniProtKB-EC"/>
</dbReference>
<keyword evidence="2 4" id="KW-0560">Oxidoreductase</keyword>
<name>A0A832H194_9CYAN</name>
<dbReference type="PANTHER" id="PTHR24321:SF11">
    <property type="entry name" value="BLR0893 PROTEIN"/>
    <property type="match status" value="1"/>
</dbReference>
<dbReference type="SMART" id="SM00822">
    <property type="entry name" value="PKS_KR"/>
    <property type="match status" value="1"/>
</dbReference>
<comment type="similarity">
    <text evidence="1">Belongs to the short-chain dehydrogenases/reductases (SDR) family.</text>
</comment>
<dbReference type="PRINTS" id="PR00080">
    <property type="entry name" value="SDRFAMILY"/>
</dbReference>
<dbReference type="InterPro" id="IPR057326">
    <property type="entry name" value="KR_dom"/>
</dbReference>
<evidence type="ECO:0000313" key="4">
    <source>
        <dbReference type="EMBL" id="HGW93461.1"/>
    </source>
</evidence>
<dbReference type="InterPro" id="IPR036291">
    <property type="entry name" value="NAD(P)-bd_dom_sf"/>
</dbReference>
<dbReference type="PROSITE" id="PS00061">
    <property type="entry name" value="ADH_SHORT"/>
    <property type="match status" value="1"/>
</dbReference>
<reference evidence="4" key="1">
    <citation type="journal article" date="2020" name="mSystems">
        <title>Genome- and Community-Level Interaction Insights into Carbon Utilization and Element Cycling Functions of Hydrothermarchaeota in Hydrothermal Sediment.</title>
        <authorList>
            <person name="Zhou Z."/>
            <person name="Liu Y."/>
            <person name="Xu W."/>
            <person name="Pan J."/>
            <person name="Luo Z.H."/>
            <person name="Li M."/>
        </authorList>
    </citation>
    <scope>NUCLEOTIDE SEQUENCE [LARGE SCALE GENOMIC DNA]</scope>
    <source>
        <strain evidence="4">SpSt-402</strain>
    </source>
</reference>
<dbReference type="Gene3D" id="3.40.50.720">
    <property type="entry name" value="NAD(P)-binding Rossmann-like Domain"/>
    <property type="match status" value="1"/>
</dbReference>
<protein>
    <submittedName>
        <fullName evidence="4">Glucose 1-dehydrogenase</fullName>
        <ecNumber evidence="4">1.1.1.47</ecNumber>
    </submittedName>
</protein>
<dbReference type="Pfam" id="PF13561">
    <property type="entry name" value="adh_short_C2"/>
    <property type="match status" value="1"/>
</dbReference>
<dbReference type="AlphaFoldDB" id="A0A832H194"/>
<dbReference type="EMBL" id="DSRD01000265">
    <property type="protein sequence ID" value="HGW93461.1"/>
    <property type="molecule type" value="Genomic_DNA"/>
</dbReference>
<comment type="caution">
    <text evidence="4">The sequence shown here is derived from an EMBL/GenBank/DDBJ whole genome shotgun (WGS) entry which is preliminary data.</text>
</comment>
<gene>
    <name evidence="4" type="ORF">ENR47_04135</name>
</gene>
<dbReference type="InterPro" id="IPR020904">
    <property type="entry name" value="Sc_DH/Rdtase_CS"/>
</dbReference>
<dbReference type="NCBIfam" id="NF005559">
    <property type="entry name" value="PRK07231.1"/>
    <property type="match status" value="1"/>
</dbReference>
<dbReference type="InterPro" id="IPR002347">
    <property type="entry name" value="SDR_fam"/>
</dbReference>
<accession>A0A832H194</accession>
<organism evidence="4">
    <name type="scientific">Oscillatoriales cyanobacterium SpSt-402</name>
    <dbReference type="NCBI Taxonomy" id="2282168"/>
    <lineage>
        <taxon>Bacteria</taxon>
        <taxon>Bacillati</taxon>
        <taxon>Cyanobacteriota</taxon>
        <taxon>Cyanophyceae</taxon>
        <taxon>Oscillatoriophycideae</taxon>
        <taxon>Oscillatoriales</taxon>
    </lineage>
</organism>
<dbReference type="SUPFAM" id="SSF51735">
    <property type="entry name" value="NAD(P)-binding Rossmann-fold domains"/>
    <property type="match status" value="1"/>
</dbReference>
<evidence type="ECO:0000259" key="3">
    <source>
        <dbReference type="SMART" id="SM00822"/>
    </source>
</evidence>
<dbReference type="CDD" id="cd05233">
    <property type="entry name" value="SDR_c"/>
    <property type="match status" value="1"/>
</dbReference>
<dbReference type="PRINTS" id="PR00081">
    <property type="entry name" value="GDHRDH"/>
</dbReference>
<feature type="domain" description="Ketoreductase" evidence="3">
    <location>
        <begin position="8"/>
        <end position="187"/>
    </location>
</feature>
<dbReference type="FunFam" id="3.40.50.720:FF:000084">
    <property type="entry name" value="Short-chain dehydrogenase reductase"/>
    <property type="match status" value="1"/>
</dbReference>
<sequence length="250" mass="25972">MSGRMDGKVVIVTGGSSGIGRATAIAFAREGAKVVIAARRVNEGEATVKQIVEAGGESIFVQTDVTQAKEVQALVDRTLEQYGRLDAAFNNAGSGKGIRLIDLTEEEWEQEIAVNLKSVWLCLKYQIPAMLKSGKGAIVNMGSQGAILGVPNYTAYGAAKGGAVALTRAAAAEYAAEGIRINAISPGAVETELWANAPAGMLEQVAAGIPMQRVGQPQDIAETVVWLCSDAAGFITGQNIAIDGGYTTSN</sequence>